<reference evidence="1" key="1">
    <citation type="submission" date="2014-09" db="EMBL/GenBank/DDBJ databases">
        <authorList>
            <person name="Magalhaes I.L.F."/>
            <person name="Oliveira U."/>
            <person name="Santos F.R."/>
            <person name="Vidigal T.H.D.A."/>
            <person name="Brescovit A.D."/>
            <person name="Santos A.J."/>
        </authorList>
    </citation>
    <scope>NUCLEOTIDE SEQUENCE</scope>
    <source>
        <tissue evidence="1">Shoot tissue taken approximately 20 cm above the soil surface</tissue>
    </source>
</reference>
<accession>A0A0A9FZG5</accession>
<name>A0A0A9FZG5_ARUDO</name>
<protein>
    <submittedName>
        <fullName evidence="1">Uncharacterized protein</fullName>
    </submittedName>
</protein>
<dbReference type="EMBL" id="GBRH01182210">
    <property type="protein sequence ID" value="JAE15686.1"/>
    <property type="molecule type" value="Transcribed_RNA"/>
</dbReference>
<reference evidence="1" key="2">
    <citation type="journal article" date="2015" name="Data Brief">
        <title>Shoot transcriptome of the giant reed, Arundo donax.</title>
        <authorList>
            <person name="Barrero R.A."/>
            <person name="Guerrero F.D."/>
            <person name="Moolhuijzen P."/>
            <person name="Goolsby J.A."/>
            <person name="Tidwell J."/>
            <person name="Bellgard S.E."/>
            <person name="Bellgard M.I."/>
        </authorList>
    </citation>
    <scope>NUCLEOTIDE SEQUENCE</scope>
    <source>
        <tissue evidence="1">Shoot tissue taken approximately 20 cm above the soil surface</tissue>
    </source>
</reference>
<organism evidence="1">
    <name type="scientific">Arundo donax</name>
    <name type="common">Giant reed</name>
    <name type="synonym">Donax arundinaceus</name>
    <dbReference type="NCBI Taxonomy" id="35708"/>
    <lineage>
        <taxon>Eukaryota</taxon>
        <taxon>Viridiplantae</taxon>
        <taxon>Streptophyta</taxon>
        <taxon>Embryophyta</taxon>
        <taxon>Tracheophyta</taxon>
        <taxon>Spermatophyta</taxon>
        <taxon>Magnoliopsida</taxon>
        <taxon>Liliopsida</taxon>
        <taxon>Poales</taxon>
        <taxon>Poaceae</taxon>
        <taxon>PACMAD clade</taxon>
        <taxon>Arundinoideae</taxon>
        <taxon>Arundineae</taxon>
        <taxon>Arundo</taxon>
    </lineage>
</organism>
<evidence type="ECO:0000313" key="1">
    <source>
        <dbReference type="EMBL" id="JAE15686.1"/>
    </source>
</evidence>
<dbReference type="AlphaFoldDB" id="A0A0A9FZG5"/>
<sequence>MHQYTMSKSGTTETGVNMKKVLLNHINH</sequence>
<proteinExistence type="predicted"/>